<dbReference type="Proteomes" id="UP000187406">
    <property type="component" value="Unassembled WGS sequence"/>
</dbReference>
<protein>
    <submittedName>
        <fullName evidence="2">Zf-RVT domain-containing protein</fullName>
    </submittedName>
</protein>
<dbReference type="InParanoid" id="A0A1Q3DKJ9"/>
<gene>
    <name evidence="2" type="ORF">CFOL_v3_36444</name>
</gene>
<dbReference type="PANTHER" id="PTHR33116:SF84">
    <property type="entry name" value="RNA-DIRECTED DNA POLYMERASE"/>
    <property type="match status" value="1"/>
</dbReference>
<dbReference type="PANTHER" id="PTHR33116">
    <property type="entry name" value="REVERSE TRANSCRIPTASE ZINC-BINDING DOMAIN-CONTAINING PROTEIN-RELATED-RELATED"/>
    <property type="match status" value="1"/>
</dbReference>
<evidence type="ECO:0000259" key="1">
    <source>
        <dbReference type="Pfam" id="PF13966"/>
    </source>
</evidence>
<sequence length="390" mass="44705">MTKKRAKVAWSQVCLPKEEGGLGLRRATECNNDALMRLLWEILTNKHSLWVSWCNLEILKGRTLWQVVPQQSFSVTWKCLLRLRTLLATNLVYTIGHNSSWSLWHDPWFQSIPLRERLGDRAIYDSGLPTDATISVVQQGSLWNWPLHVWQLRDINSACSNISFGQRDSIGWRKVGGAFSFRAAWTSLRSSAPVVTWAKVVWFSGAIPKHSFCLWLTFRRAHLTRDKLQSLGILQQSMCPFDCGQQETIDHLFFECDYTKTVWSKVMELNNCPIPVAWNWDAIVTWALGHTIGRHFQRWMRRAGLAAAVYHCWRERNNRIFRQEAVSTNLLLARIIFDVAKKAALHLCIQDTPSNRALVENWEIGEAIFCQPSGNQQGAAQSGHTSASML</sequence>
<evidence type="ECO:0000313" key="2">
    <source>
        <dbReference type="EMBL" id="GAV93066.1"/>
    </source>
</evidence>
<reference evidence="3" key="1">
    <citation type="submission" date="2016-04" db="EMBL/GenBank/DDBJ databases">
        <title>Cephalotus genome sequencing.</title>
        <authorList>
            <person name="Fukushima K."/>
            <person name="Hasebe M."/>
            <person name="Fang X."/>
        </authorList>
    </citation>
    <scope>NUCLEOTIDE SEQUENCE [LARGE SCALE GENOMIC DNA]</scope>
    <source>
        <strain evidence="3">cv. St1</strain>
    </source>
</reference>
<dbReference type="OrthoDB" id="677550at2759"/>
<dbReference type="InterPro" id="IPR026960">
    <property type="entry name" value="RVT-Znf"/>
</dbReference>
<accession>A0A1Q3DKJ9</accession>
<feature type="domain" description="Reverse transcriptase zinc-binding" evidence="1">
    <location>
        <begin position="179"/>
        <end position="263"/>
    </location>
</feature>
<organism evidence="2 3">
    <name type="scientific">Cephalotus follicularis</name>
    <name type="common">Albany pitcher plant</name>
    <dbReference type="NCBI Taxonomy" id="3775"/>
    <lineage>
        <taxon>Eukaryota</taxon>
        <taxon>Viridiplantae</taxon>
        <taxon>Streptophyta</taxon>
        <taxon>Embryophyta</taxon>
        <taxon>Tracheophyta</taxon>
        <taxon>Spermatophyta</taxon>
        <taxon>Magnoliopsida</taxon>
        <taxon>eudicotyledons</taxon>
        <taxon>Gunneridae</taxon>
        <taxon>Pentapetalae</taxon>
        <taxon>rosids</taxon>
        <taxon>fabids</taxon>
        <taxon>Oxalidales</taxon>
        <taxon>Cephalotaceae</taxon>
        <taxon>Cephalotus</taxon>
    </lineage>
</organism>
<evidence type="ECO:0000313" key="3">
    <source>
        <dbReference type="Proteomes" id="UP000187406"/>
    </source>
</evidence>
<dbReference type="Pfam" id="PF13966">
    <property type="entry name" value="zf-RVT"/>
    <property type="match status" value="1"/>
</dbReference>
<name>A0A1Q3DKJ9_CEPFO</name>
<comment type="caution">
    <text evidence="2">The sequence shown here is derived from an EMBL/GenBank/DDBJ whole genome shotgun (WGS) entry which is preliminary data.</text>
</comment>
<dbReference type="EMBL" id="BDDD01014206">
    <property type="protein sequence ID" value="GAV93066.1"/>
    <property type="molecule type" value="Genomic_DNA"/>
</dbReference>
<keyword evidence="3" id="KW-1185">Reference proteome</keyword>
<dbReference type="AlphaFoldDB" id="A0A1Q3DKJ9"/>
<proteinExistence type="predicted"/>